<feature type="region of interest" description="Disordered" evidence="1">
    <location>
        <begin position="1"/>
        <end position="44"/>
    </location>
</feature>
<feature type="compositionally biased region" description="Basic residues" evidence="1">
    <location>
        <begin position="35"/>
        <end position="44"/>
    </location>
</feature>
<name>A0A5A7R862_STRAF</name>
<evidence type="ECO:0000313" key="2">
    <source>
        <dbReference type="EMBL" id="GER53885.1"/>
    </source>
</evidence>
<accession>A0A5A7R862</accession>
<reference evidence="3" key="1">
    <citation type="journal article" date="2019" name="Curr. Biol.">
        <title>Genome Sequence of Striga asiatica Provides Insight into the Evolution of Plant Parasitism.</title>
        <authorList>
            <person name="Yoshida S."/>
            <person name="Kim S."/>
            <person name="Wafula E.K."/>
            <person name="Tanskanen J."/>
            <person name="Kim Y.M."/>
            <person name="Honaas L."/>
            <person name="Yang Z."/>
            <person name="Spallek T."/>
            <person name="Conn C.E."/>
            <person name="Ichihashi Y."/>
            <person name="Cheong K."/>
            <person name="Cui S."/>
            <person name="Der J.P."/>
            <person name="Gundlach H."/>
            <person name="Jiao Y."/>
            <person name="Hori C."/>
            <person name="Ishida J.K."/>
            <person name="Kasahara H."/>
            <person name="Kiba T."/>
            <person name="Kim M.S."/>
            <person name="Koo N."/>
            <person name="Laohavisit A."/>
            <person name="Lee Y.H."/>
            <person name="Lumba S."/>
            <person name="McCourt P."/>
            <person name="Mortimer J.C."/>
            <person name="Mutuku J.M."/>
            <person name="Nomura T."/>
            <person name="Sasaki-Sekimoto Y."/>
            <person name="Seto Y."/>
            <person name="Wang Y."/>
            <person name="Wakatake T."/>
            <person name="Sakakibara H."/>
            <person name="Demura T."/>
            <person name="Yamaguchi S."/>
            <person name="Yoneyama K."/>
            <person name="Manabe R.I."/>
            <person name="Nelson D.C."/>
            <person name="Schulman A.H."/>
            <person name="Timko M.P."/>
            <person name="dePamphilis C.W."/>
            <person name="Choi D."/>
            <person name="Shirasu K."/>
        </authorList>
    </citation>
    <scope>NUCLEOTIDE SEQUENCE [LARGE SCALE GENOMIC DNA]</scope>
    <source>
        <strain evidence="3">cv. UVA1</strain>
    </source>
</reference>
<organism evidence="2 3">
    <name type="scientific">Striga asiatica</name>
    <name type="common">Asiatic witchweed</name>
    <name type="synonym">Buchnera asiatica</name>
    <dbReference type="NCBI Taxonomy" id="4170"/>
    <lineage>
        <taxon>Eukaryota</taxon>
        <taxon>Viridiplantae</taxon>
        <taxon>Streptophyta</taxon>
        <taxon>Embryophyta</taxon>
        <taxon>Tracheophyta</taxon>
        <taxon>Spermatophyta</taxon>
        <taxon>Magnoliopsida</taxon>
        <taxon>eudicotyledons</taxon>
        <taxon>Gunneridae</taxon>
        <taxon>Pentapetalae</taxon>
        <taxon>asterids</taxon>
        <taxon>lamiids</taxon>
        <taxon>Lamiales</taxon>
        <taxon>Orobanchaceae</taxon>
        <taxon>Buchnereae</taxon>
        <taxon>Striga</taxon>
    </lineage>
</organism>
<dbReference type="Proteomes" id="UP000325081">
    <property type="component" value="Unassembled WGS sequence"/>
</dbReference>
<evidence type="ECO:0000256" key="1">
    <source>
        <dbReference type="SAM" id="MobiDB-lite"/>
    </source>
</evidence>
<proteinExistence type="predicted"/>
<dbReference type="EMBL" id="BKCP01010848">
    <property type="protein sequence ID" value="GER53885.1"/>
    <property type="molecule type" value="Genomic_DNA"/>
</dbReference>
<evidence type="ECO:0000313" key="3">
    <source>
        <dbReference type="Proteomes" id="UP000325081"/>
    </source>
</evidence>
<protein>
    <submittedName>
        <fullName evidence="2">UBX domain-containing protein 1</fullName>
    </submittedName>
</protein>
<sequence length="129" mass="14386">PIKTNERGSLVTRPGTPNKPPSGTPSSVDSSSSLRVKKYDHHRRRLPPAAETTILADFIARSLKKWLRCIYELEFGELQNHPTDPVQIRIARVFSSPEVGVSCFVGHVNSTVTLNNNKNATPLNFLFTF</sequence>
<feature type="compositionally biased region" description="Low complexity" evidence="1">
    <location>
        <begin position="24"/>
        <end position="33"/>
    </location>
</feature>
<gene>
    <name evidence="2" type="ORF">STAS_31447</name>
</gene>
<keyword evidence="3" id="KW-1185">Reference proteome</keyword>
<dbReference type="AlphaFoldDB" id="A0A5A7R862"/>
<comment type="caution">
    <text evidence="2">The sequence shown here is derived from an EMBL/GenBank/DDBJ whole genome shotgun (WGS) entry which is preliminary data.</text>
</comment>
<feature type="non-terminal residue" evidence="2">
    <location>
        <position position="129"/>
    </location>
</feature>
<feature type="non-terminal residue" evidence="2">
    <location>
        <position position="1"/>
    </location>
</feature>